<keyword evidence="3" id="KW-1185">Reference proteome</keyword>
<gene>
    <name evidence="2" type="ordered locus">Jden_0424</name>
</gene>
<dbReference type="RefSeq" id="WP_015770718.1">
    <property type="nucleotide sequence ID" value="NC_013174.1"/>
</dbReference>
<dbReference type="Gene3D" id="2.40.30.10">
    <property type="entry name" value="Translation factors"/>
    <property type="match status" value="1"/>
</dbReference>
<dbReference type="PROSITE" id="PS51384">
    <property type="entry name" value="FAD_FR"/>
    <property type="match status" value="1"/>
</dbReference>
<dbReference type="AlphaFoldDB" id="C7QZT3"/>
<feature type="domain" description="FAD-binding FR-type" evidence="1">
    <location>
        <begin position="20"/>
        <end position="153"/>
    </location>
</feature>
<organism evidence="2 3">
    <name type="scientific">Jonesia denitrificans (strain ATCC 14870 / DSM 20603 / BCRC 15368 / CIP 55.134 / JCM 11481 / NBRC 15587 / NCTC 10816 / Prevot 55134)</name>
    <name type="common">Listeria denitrificans</name>
    <dbReference type="NCBI Taxonomy" id="471856"/>
    <lineage>
        <taxon>Bacteria</taxon>
        <taxon>Bacillati</taxon>
        <taxon>Actinomycetota</taxon>
        <taxon>Actinomycetes</taxon>
        <taxon>Micrococcales</taxon>
        <taxon>Jonesiaceae</taxon>
        <taxon>Jonesia</taxon>
    </lineage>
</organism>
<reference evidence="2 3" key="1">
    <citation type="journal article" date="2009" name="Stand. Genomic Sci.">
        <title>Complete genome sequence of Jonesia denitrificans type strain (Prevot 55134).</title>
        <authorList>
            <person name="Pukall R."/>
            <person name="Gehrich-Schroter G."/>
            <person name="Lapidus A."/>
            <person name="Nolan M."/>
            <person name="Glavina Del Rio T."/>
            <person name="Lucas S."/>
            <person name="Chen F."/>
            <person name="Tice H."/>
            <person name="Pitluck S."/>
            <person name="Cheng J.F."/>
            <person name="Copeland A."/>
            <person name="Saunders E."/>
            <person name="Brettin T."/>
            <person name="Detter J.C."/>
            <person name="Bruce D."/>
            <person name="Goodwin L."/>
            <person name="Pati A."/>
            <person name="Ivanova N."/>
            <person name="Mavromatis K."/>
            <person name="Ovchinnikova G."/>
            <person name="Chen A."/>
            <person name="Palaniappan K."/>
            <person name="Land M."/>
            <person name="Hauser L."/>
            <person name="Chang Y.J."/>
            <person name="Jeffries C.D."/>
            <person name="Chain P."/>
            <person name="Goker M."/>
            <person name="Bristow J."/>
            <person name="Eisen J.A."/>
            <person name="Markowitz V."/>
            <person name="Hugenholtz P."/>
            <person name="Kyrpides N.C."/>
            <person name="Klenk H.P."/>
            <person name="Han C."/>
        </authorList>
    </citation>
    <scope>NUCLEOTIDE SEQUENCE [LARGE SCALE GENOMIC DNA]</scope>
    <source>
        <strain evidence="3">ATCC 14870 / DSM 20603 / BCRC 15368 / CIP 55.134 / JCM 11481 / NBRC 15587 / NCTC 10816 / Prevot 55134</strain>
    </source>
</reference>
<dbReference type="InterPro" id="IPR039261">
    <property type="entry name" value="FNR_nucleotide-bd"/>
</dbReference>
<evidence type="ECO:0000313" key="3">
    <source>
        <dbReference type="Proteomes" id="UP000000628"/>
    </source>
</evidence>
<dbReference type="KEGG" id="jde:Jden_0424"/>
<accession>C7QZT3</accession>
<dbReference type="InterPro" id="IPR013113">
    <property type="entry name" value="SIP_FAD-bd"/>
</dbReference>
<dbReference type="InterPro" id="IPR039374">
    <property type="entry name" value="SIP_fam"/>
</dbReference>
<dbReference type="Gene3D" id="3.40.50.80">
    <property type="entry name" value="Nucleotide-binding domain of ferredoxin-NADP reductase (FNR) module"/>
    <property type="match status" value="1"/>
</dbReference>
<dbReference type="Pfam" id="PF04954">
    <property type="entry name" value="SIP"/>
    <property type="match status" value="1"/>
</dbReference>
<dbReference type="HOGENOM" id="CLU_040923_2_0_11"/>
<dbReference type="OrthoDB" id="3291337at2"/>
<dbReference type="STRING" id="471856.Jden_0424"/>
<dbReference type="SUPFAM" id="SSF63380">
    <property type="entry name" value="Riboflavin synthase domain-like"/>
    <property type="match status" value="1"/>
</dbReference>
<dbReference type="GO" id="GO:0016491">
    <property type="term" value="F:oxidoreductase activity"/>
    <property type="evidence" value="ECO:0007669"/>
    <property type="project" value="InterPro"/>
</dbReference>
<protein>
    <submittedName>
        <fullName evidence="2">Siderophore-interacting protein</fullName>
    </submittedName>
</protein>
<dbReference type="CDD" id="cd06193">
    <property type="entry name" value="siderophore_interacting"/>
    <property type="match status" value="1"/>
</dbReference>
<dbReference type="EMBL" id="CP001706">
    <property type="protein sequence ID" value="ACV08089.1"/>
    <property type="molecule type" value="Genomic_DNA"/>
</dbReference>
<dbReference type="eggNOG" id="COG2375">
    <property type="taxonomic scope" value="Bacteria"/>
</dbReference>
<dbReference type="PANTHER" id="PTHR30157:SF0">
    <property type="entry name" value="NADPH-DEPENDENT FERRIC-CHELATE REDUCTASE"/>
    <property type="match status" value="1"/>
</dbReference>
<evidence type="ECO:0000259" key="1">
    <source>
        <dbReference type="PROSITE" id="PS51384"/>
    </source>
</evidence>
<sequence>MTAVLTPEYVAPERTARPAYRPFAATVVNTQALSPHFTRVTFTAQDFDVFGTAGLDQRVKLLFPNTHGDLNTCVATGREEDFLTWYHTWRALPDTERCPMRTYTIRRVNHAAKTVDIDFVTHGATGPGSAWALTARPGDPLILIGPDDRSTDWRTGLDWRPGGACRFLLAGDETAVPAIASIIESLPFETKADVIMEIPTPDDQLDLTPSADVTITWVPRNNQPHGHGLTEHVAAWANRHSALLQANASPMPQELTDIDVDSELLWESPEALEDNYFYAWLAGESATVKTMRRTLVSDHGLDRRKVAFMGYWRQGRAENQG</sequence>
<dbReference type="InterPro" id="IPR007037">
    <property type="entry name" value="SIP_rossman_dom"/>
</dbReference>
<dbReference type="PANTHER" id="PTHR30157">
    <property type="entry name" value="FERRIC REDUCTASE, NADPH-DEPENDENT"/>
    <property type="match status" value="1"/>
</dbReference>
<name>C7QZT3_JONDD</name>
<dbReference type="Proteomes" id="UP000000628">
    <property type="component" value="Chromosome"/>
</dbReference>
<dbReference type="Pfam" id="PF08021">
    <property type="entry name" value="FAD_binding_9"/>
    <property type="match status" value="1"/>
</dbReference>
<proteinExistence type="predicted"/>
<dbReference type="InterPro" id="IPR017927">
    <property type="entry name" value="FAD-bd_FR_type"/>
</dbReference>
<dbReference type="InterPro" id="IPR017938">
    <property type="entry name" value="Riboflavin_synthase-like_b-brl"/>
</dbReference>
<evidence type="ECO:0000313" key="2">
    <source>
        <dbReference type="EMBL" id="ACV08089.1"/>
    </source>
</evidence>